<reference evidence="3" key="1">
    <citation type="submission" date="2017-09" db="EMBL/GenBank/DDBJ databases">
        <title>Metaegenomics of thermophilic ammonia-oxidizing enrichment culture.</title>
        <authorList>
            <person name="Kato S."/>
            <person name="Suzuki K."/>
        </authorList>
    </citation>
    <scope>NUCLEOTIDE SEQUENCE [LARGE SCALE GENOMIC DNA]</scope>
</reference>
<evidence type="ECO:0000313" key="3">
    <source>
        <dbReference type="Proteomes" id="UP000236642"/>
    </source>
</evidence>
<name>A0A2H5Y6J5_9CHLR</name>
<evidence type="ECO:0000256" key="1">
    <source>
        <dbReference type="SAM" id="Phobius"/>
    </source>
</evidence>
<comment type="caution">
    <text evidence="2">The sequence shown here is derived from an EMBL/GenBank/DDBJ whole genome shotgun (WGS) entry which is preliminary data.</text>
</comment>
<dbReference type="EMBL" id="BEHY01000025">
    <property type="protein sequence ID" value="GBD09060.1"/>
    <property type="molecule type" value="Genomic_DNA"/>
</dbReference>
<gene>
    <name evidence="2" type="ORF">HRbin22_01307</name>
</gene>
<keyword evidence="1" id="KW-1133">Transmembrane helix</keyword>
<sequence>MDEGVQGAPPGIRCPRCRAMLPADQRECPICGARIPEASSGSADFLGLTLAFLMYPLLALGIACAGLLLCAALLRWLGR</sequence>
<evidence type="ECO:0008006" key="4">
    <source>
        <dbReference type="Google" id="ProtNLM"/>
    </source>
</evidence>
<dbReference type="Proteomes" id="UP000236642">
    <property type="component" value="Unassembled WGS sequence"/>
</dbReference>
<organism evidence="2 3">
    <name type="scientific">Candidatus Thermoflexus japonica</name>
    <dbReference type="NCBI Taxonomy" id="2035417"/>
    <lineage>
        <taxon>Bacteria</taxon>
        <taxon>Bacillati</taxon>
        <taxon>Chloroflexota</taxon>
        <taxon>Thermoflexia</taxon>
        <taxon>Thermoflexales</taxon>
        <taxon>Thermoflexaceae</taxon>
        <taxon>Thermoflexus</taxon>
    </lineage>
</organism>
<proteinExistence type="predicted"/>
<evidence type="ECO:0000313" key="2">
    <source>
        <dbReference type="EMBL" id="GBD09060.1"/>
    </source>
</evidence>
<dbReference type="AlphaFoldDB" id="A0A2H5Y6J5"/>
<keyword evidence="1" id="KW-0812">Transmembrane</keyword>
<keyword evidence="1" id="KW-0472">Membrane</keyword>
<feature type="transmembrane region" description="Helical" evidence="1">
    <location>
        <begin position="52"/>
        <end position="74"/>
    </location>
</feature>
<accession>A0A2H5Y6J5</accession>
<protein>
    <recommendedName>
        <fullName evidence="4">Zinc ribbon domain-containing protein</fullName>
    </recommendedName>
</protein>